<dbReference type="EMBL" id="LAFY01004357">
    <property type="protein sequence ID" value="KJX93114.1"/>
    <property type="molecule type" value="Genomic_DNA"/>
</dbReference>
<sequence>INDPERLGKHGDCWHWKGIPGRSIKVKCRKTGEKPDWESELHWKDATSSNKHEDEYDAHGNPVEVDEDGDIIGPREDEES</sequence>
<name>A0A0F4G719_9PEZI</name>
<evidence type="ECO:0000313" key="3">
    <source>
        <dbReference type="Proteomes" id="UP000033647"/>
    </source>
</evidence>
<evidence type="ECO:0000256" key="1">
    <source>
        <dbReference type="SAM" id="MobiDB-lite"/>
    </source>
</evidence>
<proteinExistence type="predicted"/>
<feature type="compositionally biased region" description="Basic and acidic residues" evidence="1">
    <location>
        <begin position="35"/>
        <end position="58"/>
    </location>
</feature>
<protein>
    <submittedName>
        <fullName evidence="2">Uncharacterized protein</fullName>
    </submittedName>
</protein>
<feature type="compositionally biased region" description="Acidic residues" evidence="1">
    <location>
        <begin position="64"/>
        <end position="80"/>
    </location>
</feature>
<comment type="caution">
    <text evidence="2">The sequence shown here is derived from an EMBL/GenBank/DDBJ whole genome shotgun (WGS) entry which is preliminary data.</text>
</comment>
<keyword evidence="3" id="KW-1185">Reference proteome</keyword>
<feature type="region of interest" description="Disordered" evidence="1">
    <location>
        <begin position="35"/>
        <end position="80"/>
    </location>
</feature>
<gene>
    <name evidence="2" type="ORF">TI39_contig4398g00001</name>
</gene>
<reference evidence="2 3" key="1">
    <citation type="submission" date="2015-03" db="EMBL/GenBank/DDBJ databases">
        <title>RNA-seq based gene annotation and comparative genomics of four Zymoseptoria species reveal species-specific pathogenicity related genes and transposable element activity.</title>
        <authorList>
            <person name="Grandaubert J."/>
            <person name="Bhattacharyya A."/>
            <person name="Stukenbrock E.H."/>
        </authorList>
    </citation>
    <scope>NUCLEOTIDE SEQUENCE [LARGE SCALE GENOMIC DNA]</scope>
    <source>
        <strain evidence="2 3">Zb18110</strain>
    </source>
</reference>
<feature type="non-terminal residue" evidence="2">
    <location>
        <position position="1"/>
    </location>
</feature>
<organism evidence="2 3">
    <name type="scientific">Zymoseptoria brevis</name>
    <dbReference type="NCBI Taxonomy" id="1047168"/>
    <lineage>
        <taxon>Eukaryota</taxon>
        <taxon>Fungi</taxon>
        <taxon>Dikarya</taxon>
        <taxon>Ascomycota</taxon>
        <taxon>Pezizomycotina</taxon>
        <taxon>Dothideomycetes</taxon>
        <taxon>Dothideomycetidae</taxon>
        <taxon>Mycosphaerellales</taxon>
        <taxon>Mycosphaerellaceae</taxon>
        <taxon>Zymoseptoria</taxon>
    </lineage>
</organism>
<accession>A0A0F4G719</accession>
<dbReference type="AlphaFoldDB" id="A0A0F4G719"/>
<evidence type="ECO:0000313" key="2">
    <source>
        <dbReference type="EMBL" id="KJX93114.1"/>
    </source>
</evidence>
<dbReference type="Proteomes" id="UP000033647">
    <property type="component" value="Unassembled WGS sequence"/>
</dbReference>